<dbReference type="CDD" id="cd00995">
    <property type="entry name" value="PBP2_NikA_DppA_OppA_like"/>
    <property type="match status" value="1"/>
</dbReference>
<reference evidence="7 8" key="1">
    <citation type="submission" date="2020-08" db="EMBL/GenBank/DDBJ databases">
        <authorList>
            <person name="Liu C."/>
            <person name="Sun Q."/>
        </authorList>
    </citation>
    <scope>NUCLEOTIDE SEQUENCE [LARGE SCALE GENOMIC DNA]</scope>
    <source>
        <strain evidence="7 8">NSJ-29</strain>
    </source>
</reference>
<dbReference type="SUPFAM" id="SSF53850">
    <property type="entry name" value="Periplasmic binding protein-like II"/>
    <property type="match status" value="1"/>
</dbReference>
<feature type="signal peptide" evidence="5">
    <location>
        <begin position="1"/>
        <end position="24"/>
    </location>
</feature>
<sequence>MRKCSKISRSVLAGILAASMLAITACGGGNESKNTSTSTSGNAGSSEIGSGSAAETGGATTKDEMVIIFNGDHGNVNMAVSVGNNASALTSMCTNYLVDNYYLEDGSYEVGVCDRSLAESYEWDEDYMGITFKLRQGVKFQNGEELTADDVVMSIGFFTVKNGMEFIDFDNVKAVDDYTVYVPFTELHKSALTQIGLIGIWNKDYYDEVGGDENVFFHDAPIGTGAFQIKEYVTDDYVSLERFDDYFEGAAILSKITARFIADTSVAFSELETGNADYIFVPGGTDAANVLNGDYENLACSEAPLEDALSIGFNGYSEKLQDLRVRQALCYAFDREAMVSVYDGMGEDIYTIMSNKPGTMTDFSDDWFYEYDLEKAAALLDEAGIKDTDGDGMREDADGNDFSITYLYIGTNNIYATIGEIMKNSLSSIGVTLELGGYDVSTYDDMMRNDVDSWDIFEMGLGSIASSNGWNYTPQTQMNTYAHSEQFDSWDEYYNTYIEPLNTTMDDEKWWTMFREFEEVALTDYLYWYPIVQRMDKSVYAANLKGLERIGWQTWNLTGVYFE</sequence>
<dbReference type="KEGG" id="whj:H9Q79_10645"/>
<feature type="chain" id="PRO_5038909137" evidence="5">
    <location>
        <begin position="25"/>
        <end position="563"/>
    </location>
</feature>
<dbReference type="AlphaFoldDB" id="A0A7G9G9B4"/>
<evidence type="ECO:0000256" key="2">
    <source>
        <dbReference type="ARBA" id="ARBA00022448"/>
    </source>
</evidence>
<dbReference type="Pfam" id="PF00496">
    <property type="entry name" value="SBP_bac_5"/>
    <property type="match status" value="1"/>
</dbReference>
<gene>
    <name evidence="7" type="ORF">H9Q79_10645</name>
</gene>
<keyword evidence="8" id="KW-1185">Reference proteome</keyword>
<dbReference type="PANTHER" id="PTHR30290">
    <property type="entry name" value="PERIPLASMIC BINDING COMPONENT OF ABC TRANSPORTER"/>
    <property type="match status" value="1"/>
</dbReference>
<evidence type="ECO:0000256" key="3">
    <source>
        <dbReference type="ARBA" id="ARBA00022729"/>
    </source>
</evidence>
<dbReference type="PROSITE" id="PS51257">
    <property type="entry name" value="PROKAR_LIPOPROTEIN"/>
    <property type="match status" value="1"/>
</dbReference>
<evidence type="ECO:0000313" key="8">
    <source>
        <dbReference type="Proteomes" id="UP000515860"/>
    </source>
</evidence>
<evidence type="ECO:0000313" key="7">
    <source>
        <dbReference type="EMBL" id="QNM07396.1"/>
    </source>
</evidence>
<dbReference type="Proteomes" id="UP000515860">
    <property type="component" value="Chromosome"/>
</dbReference>
<feature type="domain" description="Solute-binding protein family 5" evidence="6">
    <location>
        <begin position="117"/>
        <end position="481"/>
    </location>
</feature>
<dbReference type="InterPro" id="IPR030678">
    <property type="entry name" value="Peptide/Ni-bd"/>
</dbReference>
<feature type="region of interest" description="Disordered" evidence="4">
    <location>
        <begin position="29"/>
        <end position="57"/>
    </location>
</feature>
<dbReference type="GO" id="GO:0043190">
    <property type="term" value="C:ATP-binding cassette (ABC) transporter complex"/>
    <property type="evidence" value="ECO:0007669"/>
    <property type="project" value="InterPro"/>
</dbReference>
<dbReference type="GO" id="GO:0042597">
    <property type="term" value="C:periplasmic space"/>
    <property type="evidence" value="ECO:0007669"/>
    <property type="project" value="UniProtKB-ARBA"/>
</dbReference>
<evidence type="ECO:0000256" key="4">
    <source>
        <dbReference type="SAM" id="MobiDB-lite"/>
    </source>
</evidence>
<dbReference type="PANTHER" id="PTHR30290:SF9">
    <property type="entry name" value="OLIGOPEPTIDE-BINDING PROTEIN APPA"/>
    <property type="match status" value="1"/>
</dbReference>
<keyword evidence="3 5" id="KW-0732">Signal</keyword>
<dbReference type="RefSeq" id="WP_118648011.1">
    <property type="nucleotide sequence ID" value="NZ_CP060635.1"/>
</dbReference>
<comment type="similarity">
    <text evidence="1">Belongs to the bacterial solute-binding protein 5 family.</text>
</comment>
<dbReference type="Gene3D" id="3.10.105.10">
    <property type="entry name" value="Dipeptide-binding Protein, Domain 3"/>
    <property type="match status" value="1"/>
</dbReference>
<evidence type="ECO:0000259" key="6">
    <source>
        <dbReference type="Pfam" id="PF00496"/>
    </source>
</evidence>
<dbReference type="PIRSF" id="PIRSF002741">
    <property type="entry name" value="MppA"/>
    <property type="match status" value="1"/>
</dbReference>
<proteinExistence type="inferred from homology"/>
<dbReference type="InterPro" id="IPR039424">
    <property type="entry name" value="SBP_5"/>
</dbReference>
<keyword evidence="2" id="KW-0813">Transport</keyword>
<dbReference type="EMBL" id="CP060635">
    <property type="protein sequence ID" value="QNM07396.1"/>
    <property type="molecule type" value="Genomic_DNA"/>
</dbReference>
<dbReference type="Gene3D" id="3.40.190.10">
    <property type="entry name" value="Periplasmic binding protein-like II"/>
    <property type="match status" value="1"/>
</dbReference>
<feature type="compositionally biased region" description="Low complexity" evidence="4">
    <location>
        <begin position="31"/>
        <end position="57"/>
    </location>
</feature>
<evidence type="ECO:0000256" key="5">
    <source>
        <dbReference type="SAM" id="SignalP"/>
    </source>
</evidence>
<evidence type="ECO:0000256" key="1">
    <source>
        <dbReference type="ARBA" id="ARBA00005695"/>
    </source>
</evidence>
<protein>
    <submittedName>
        <fullName evidence="7">ABC transporter substrate-binding protein</fullName>
    </submittedName>
</protein>
<name>A0A7G9G9B4_9FIRM</name>
<dbReference type="GO" id="GO:0015833">
    <property type="term" value="P:peptide transport"/>
    <property type="evidence" value="ECO:0007669"/>
    <property type="project" value="TreeGrafter"/>
</dbReference>
<dbReference type="GO" id="GO:1904680">
    <property type="term" value="F:peptide transmembrane transporter activity"/>
    <property type="evidence" value="ECO:0007669"/>
    <property type="project" value="TreeGrafter"/>
</dbReference>
<organism evidence="7 8">
    <name type="scientific">Wansuia hejianensis</name>
    <dbReference type="NCBI Taxonomy" id="2763667"/>
    <lineage>
        <taxon>Bacteria</taxon>
        <taxon>Bacillati</taxon>
        <taxon>Bacillota</taxon>
        <taxon>Clostridia</taxon>
        <taxon>Lachnospirales</taxon>
        <taxon>Lachnospiraceae</taxon>
        <taxon>Wansuia</taxon>
    </lineage>
</organism>
<dbReference type="InterPro" id="IPR000914">
    <property type="entry name" value="SBP_5_dom"/>
</dbReference>
<accession>A0A7G9G9B4</accession>